<keyword evidence="2" id="KW-1185">Reference proteome</keyword>
<dbReference type="AlphaFoldDB" id="A0A377HRU6"/>
<sequence>MKLKNAPNLNKQPNAPFDDLIILAGNRAWNAWSKGNGTE</sequence>
<accession>A0A377HRU6</accession>
<dbReference type="EMBL" id="UGHF01000001">
    <property type="protein sequence ID" value="STO59174.1"/>
    <property type="molecule type" value="Genomic_DNA"/>
</dbReference>
<proteinExistence type="predicted"/>
<dbReference type="Proteomes" id="UP000254329">
    <property type="component" value="Unassembled WGS sequence"/>
</dbReference>
<evidence type="ECO:0000313" key="2">
    <source>
        <dbReference type="Proteomes" id="UP000254329"/>
    </source>
</evidence>
<protein>
    <submittedName>
        <fullName evidence="1">Phage phi-r73 primase-like protein</fullName>
    </submittedName>
</protein>
<organism evidence="1 2">
    <name type="scientific">Canicola haemoglobinophilus</name>
    <dbReference type="NCBI Taxonomy" id="733"/>
    <lineage>
        <taxon>Bacteria</taxon>
        <taxon>Pseudomonadati</taxon>
        <taxon>Pseudomonadota</taxon>
        <taxon>Gammaproteobacteria</taxon>
        <taxon>Pasteurellales</taxon>
        <taxon>Pasteurellaceae</taxon>
        <taxon>Canicola</taxon>
    </lineage>
</organism>
<gene>
    <name evidence="1" type="ORF">NCTC1659_00415</name>
</gene>
<evidence type="ECO:0000313" key="1">
    <source>
        <dbReference type="EMBL" id="STO59174.1"/>
    </source>
</evidence>
<reference evidence="1 2" key="1">
    <citation type="submission" date="2018-06" db="EMBL/GenBank/DDBJ databases">
        <authorList>
            <consortium name="Pathogen Informatics"/>
            <person name="Doyle S."/>
        </authorList>
    </citation>
    <scope>NUCLEOTIDE SEQUENCE [LARGE SCALE GENOMIC DNA]</scope>
    <source>
        <strain evidence="1 2">NCTC1659</strain>
    </source>
</reference>
<name>A0A377HRU6_9PAST</name>